<dbReference type="GO" id="GO:0005886">
    <property type="term" value="C:plasma membrane"/>
    <property type="evidence" value="ECO:0007669"/>
    <property type="project" value="TreeGrafter"/>
</dbReference>
<keyword evidence="3" id="KW-0597">Phosphoprotein</keyword>
<reference evidence="11 12" key="1">
    <citation type="journal article" date="2013" name="Genome Announc.">
        <title>Draft Genome Sequence of Desulfotignum phosphitoxidans DSM 13687 Strain FiPS-3.</title>
        <authorList>
            <person name="Poehlein A."/>
            <person name="Daniel R."/>
            <person name="Simeonova D.D."/>
        </authorList>
    </citation>
    <scope>NUCLEOTIDE SEQUENCE [LARGE SCALE GENOMIC DNA]</scope>
    <source>
        <strain evidence="11 12">DSM 13687</strain>
    </source>
</reference>
<gene>
    <name evidence="11" type="ORF">Dpo_18c00230</name>
</gene>
<dbReference type="NCBIfam" id="TIGR00229">
    <property type="entry name" value="sensory_box"/>
    <property type="match status" value="1"/>
</dbReference>
<dbReference type="SUPFAM" id="SSF55874">
    <property type="entry name" value="ATPase domain of HSP90 chaperone/DNA topoisomerase II/histidine kinase"/>
    <property type="match status" value="1"/>
</dbReference>
<dbReference type="AlphaFoldDB" id="S0FRG6"/>
<dbReference type="EMBL" id="APJX01000018">
    <property type="protein sequence ID" value="EMS77285.1"/>
    <property type="molecule type" value="Genomic_DNA"/>
</dbReference>
<dbReference type="PANTHER" id="PTHR45453">
    <property type="entry name" value="PHOSPHATE REGULON SENSOR PROTEIN PHOR"/>
    <property type="match status" value="1"/>
</dbReference>
<dbReference type="Gene3D" id="1.10.287.130">
    <property type="match status" value="1"/>
</dbReference>
<dbReference type="SMART" id="SM00065">
    <property type="entry name" value="GAF"/>
    <property type="match status" value="1"/>
</dbReference>
<evidence type="ECO:0000313" key="12">
    <source>
        <dbReference type="Proteomes" id="UP000014216"/>
    </source>
</evidence>
<dbReference type="PROSITE" id="PS50112">
    <property type="entry name" value="PAS"/>
    <property type="match status" value="1"/>
</dbReference>
<evidence type="ECO:0000259" key="10">
    <source>
        <dbReference type="PROSITE" id="PS50113"/>
    </source>
</evidence>
<evidence type="ECO:0000256" key="4">
    <source>
        <dbReference type="ARBA" id="ARBA00022679"/>
    </source>
</evidence>
<evidence type="ECO:0000256" key="7">
    <source>
        <dbReference type="ARBA" id="ARBA00023136"/>
    </source>
</evidence>
<dbReference type="InterPro" id="IPR013767">
    <property type="entry name" value="PAS_fold"/>
</dbReference>
<evidence type="ECO:0000259" key="8">
    <source>
        <dbReference type="PROSITE" id="PS50109"/>
    </source>
</evidence>
<evidence type="ECO:0000313" key="11">
    <source>
        <dbReference type="EMBL" id="EMS77285.1"/>
    </source>
</evidence>
<name>S0FRG6_9BACT</name>
<dbReference type="CDD" id="cd00082">
    <property type="entry name" value="HisKA"/>
    <property type="match status" value="1"/>
</dbReference>
<dbReference type="CDD" id="cd00130">
    <property type="entry name" value="PAS"/>
    <property type="match status" value="1"/>
</dbReference>
<evidence type="ECO:0000256" key="3">
    <source>
        <dbReference type="ARBA" id="ARBA00022553"/>
    </source>
</evidence>
<evidence type="ECO:0000256" key="6">
    <source>
        <dbReference type="ARBA" id="ARBA00023012"/>
    </source>
</evidence>
<dbReference type="Pfam" id="PF00989">
    <property type="entry name" value="PAS"/>
    <property type="match status" value="1"/>
</dbReference>
<dbReference type="Pfam" id="PF02518">
    <property type="entry name" value="HATPase_c"/>
    <property type="match status" value="1"/>
</dbReference>
<dbReference type="PROSITE" id="PS50109">
    <property type="entry name" value="HIS_KIN"/>
    <property type="match status" value="1"/>
</dbReference>
<dbReference type="GO" id="GO:0004721">
    <property type="term" value="F:phosphoprotein phosphatase activity"/>
    <property type="evidence" value="ECO:0007669"/>
    <property type="project" value="TreeGrafter"/>
</dbReference>
<dbReference type="Gene3D" id="3.30.565.10">
    <property type="entry name" value="Histidine kinase-like ATPase, C-terminal domain"/>
    <property type="match status" value="1"/>
</dbReference>
<dbReference type="GO" id="GO:0000155">
    <property type="term" value="F:phosphorelay sensor kinase activity"/>
    <property type="evidence" value="ECO:0007669"/>
    <property type="project" value="InterPro"/>
</dbReference>
<keyword evidence="7" id="KW-0472">Membrane</keyword>
<dbReference type="Pfam" id="PF13185">
    <property type="entry name" value="GAF_2"/>
    <property type="match status" value="1"/>
</dbReference>
<dbReference type="SUPFAM" id="SSF55781">
    <property type="entry name" value="GAF domain-like"/>
    <property type="match status" value="1"/>
</dbReference>
<evidence type="ECO:0000256" key="2">
    <source>
        <dbReference type="ARBA" id="ARBA00012438"/>
    </source>
</evidence>
<dbReference type="InterPro" id="IPR005467">
    <property type="entry name" value="His_kinase_dom"/>
</dbReference>
<keyword evidence="4" id="KW-0808">Transferase</keyword>
<organism evidence="11 12">
    <name type="scientific">Desulfotignum phosphitoxidans DSM 13687</name>
    <dbReference type="NCBI Taxonomy" id="1286635"/>
    <lineage>
        <taxon>Bacteria</taxon>
        <taxon>Pseudomonadati</taxon>
        <taxon>Thermodesulfobacteriota</taxon>
        <taxon>Desulfobacteria</taxon>
        <taxon>Desulfobacterales</taxon>
        <taxon>Desulfobacteraceae</taxon>
        <taxon>Desulfotignum</taxon>
    </lineage>
</organism>
<evidence type="ECO:0000256" key="1">
    <source>
        <dbReference type="ARBA" id="ARBA00000085"/>
    </source>
</evidence>
<dbReference type="PANTHER" id="PTHR45453:SF1">
    <property type="entry name" value="PHOSPHATE REGULON SENSOR PROTEIN PHOR"/>
    <property type="match status" value="1"/>
</dbReference>
<comment type="catalytic activity">
    <reaction evidence="1">
        <text>ATP + protein L-histidine = ADP + protein N-phospho-L-histidine.</text>
        <dbReference type="EC" id="2.7.13.3"/>
    </reaction>
</comment>
<dbReference type="GO" id="GO:0016036">
    <property type="term" value="P:cellular response to phosphate starvation"/>
    <property type="evidence" value="ECO:0007669"/>
    <property type="project" value="TreeGrafter"/>
</dbReference>
<dbReference type="Gene3D" id="3.30.450.40">
    <property type="match status" value="1"/>
</dbReference>
<dbReference type="InterPro" id="IPR035965">
    <property type="entry name" value="PAS-like_dom_sf"/>
</dbReference>
<dbReference type="EC" id="2.7.13.3" evidence="2"/>
<protein>
    <recommendedName>
        <fullName evidence="2">histidine kinase</fullName>
        <ecNumber evidence="2">2.7.13.3</ecNumber>
    </recommendedName>
</protein>
<keyword evidence="5" id="KW-0418">Kinase</keyword>
<dbReference type="InterPro" id="IPR036890">
    <property type="entry name" value="HATPase_C_sf"/>
</dbReference>
<dbReference type="PROSITE" id="PS50113">
    <property type="entry name" value="PAC"/>
    <property type="match status" value="1"/>
</dbReference>
<comment type="caution">
    <text evidence="11">The sequence shown here is derived from an EMBL/GenBank/DDBJ whole genome shotgun (WGS) entry which is preliminary data.</text>
</comment>
<dbReference type="InterPro" id="IPR000014">
    <property type="entry name" value="PAS"/>
</dbReference>
<dbReference type="SMART" id="SM00091">
    <property type="entry name" value="PAS"/>
    <property type="match status" value="1"/>
</dbReference>
<keyword evidence="12" id="KW-1185">Reference proteome</keyword>
<dbReference type="Gene3D" id="3.30.450.20">
    <property type="entry name" value="PAS domain"/>
    <property type="match status" value="1"/>
</dbReference>
<dbReference type="GO" id="GO:0006355">
    <property type="term" value="P:regulation of DNA-templated transcription"/>
    <property type="evidence" value="ECO:0007669"/>
    <property type="project" value="InterPro"/>
</dbReference>
<dbReference type="InterPro" id="IPR003661">
    <property type="entry name" value="HisK_dim/P_dom"/>
</dbReference>
<accession>S0FRG6</accession>
<sequence length="629" mass="72164">MVSPASEKSVRQMYKETRLAQKRLDTLLRFLPDPVFAFTLNNTVEYVNPAFERVFGWKLTEIRGKNIPFVPDHLLEQARQGMKQLYENRTVMDFETQRYTRDGRLLDILINGAILYDEDDTPMGQVLILRDITFEKRMAKTNRIMFDISNALHTYHKLGDLVTIITAEIQKLVNVEGAFILLADRKTDELYFFSARFKDAASGNKFKKLRFPADQGVSGHVFKTGKPLLIPDISQCDFYLRRVDEETDLVAQNMLSVPIKLKDRVIGVVSVVNKLQGQFDDTDTDQLMMVASTVALPIENTRIHEELEQSYTDLKILNQAKDKVINHLAHELKTPVSVVDAAMKLLEKKLAAKGIRDKKIETIIGRARRNLRRILNIQFEVEDLLKKKQFTAFHILTRLIDACVDELALLTEIQAQDETRTGNADMMTGVRQAVEKIFGPHRLTRQTIHLDQYMARHLERLAPDFAFRRLTLETGLEKTHLVHMPEEILDIIVTGLVRNAVEYTPDGGKIQIQVFSKNNRPTLVIQDYGIGFTPEKLRLIFENYFTPPDSSEYTTKQPFEFNAGGRGFDLLRIKLFSERYNFTLDIDATRCRFIPADTDTCPGDIRRCRFCTTPDDCLNSGATTVTLIF</sequence>
<evidence type="ECO:0000256" key="5">
    <source>
        <dbReference type="ARBA" id="ARBA00022777"/>
    </source>
</evidence>
<dbReference type="RefSeq" id="WP_006968738.1">
    <property type="nucleotide sequence ID" value="NZ_APJX01000018.1"/>
</dbReference>
<dbReference type="InterPro" id="IPR029016">
    <property type="entry name" value="GAF-like_dom_sf"/>
</dbReference>
<dbReference type="SMART" id="SM00387">
    <property type="entry name" value="HATPase_c"/>
    <property type="match status" value="1"/>
</dbReference>
<proteinExistence type="predicted"/>
<dbReference type="InterPro" id="IPR003594">
    <property type="entry name" value="HATPase_dom"/>
</dbReference>
<feature type="domain" description="PAC" evidence="10">
    <location>
        <begin position="92"/>
        <end position="144"/>
    </location>
</feature>
<feature type="domain" description="PAS" evidence="9">
    <location>
        <begin position="20"/>
        <end position="89"/>
    </location>
</feature>
<keyword evidence="6" id="KW-0902">Two-component regulatory system</keyword>
<dbReference type="InterPro" id="IPR003018">
    <property type="entry name" value="GAF"/>
</dbReference>
<dbReference type="Proteomes" id="UP000014216">
    <property type="component" value="Unassembled WGS sequence"/>
</dbReference>
<dbReference type="SUPFAM" id="SSF55785">
    <property type="entry name" value="PYP-like sensor domain (PAS domain)"/>
    <property type="match status" value="1"/>
</dbReference>
<evidence type="ECO:0000259" key="9">
    <source>
        <dbReference type="PROSITE" id="PS50112"/>
    </source>
</evidence>
<feature type="domain" description="Histidine kinase" evidence="8">
    <location>
        <begin position="327"/>
        <end position="587"/>
    </location>
</feature>
<dbReference type="InterPro" id="IPR050351">
    <property type="entry name" value="BphY/WalK/GraS-like"/>
</dbReference>
<dbReference type="InterPro" id="IPR000700">
    <property type="entry name" value="PAS-assoc_C"/>
</dbReference>
<dbReference type="SUPFAM" id="SSF47384">
    <property type="entry name" value="Homodimeric domain of signal transducing histidine kinase"/>
    <property type="match status" value="1"/>
</dbReference>
<dbReference type="InterPro" id="IPR036097">
    <property type="entry name" value="HisK_dim/P_sf"/>
</dbReference>